<dbReference type="Pfam" id="PF00672">
    <property type="entry name" value="HAMP"/>
    <property type="match status" value="1"/>
</dbReference>
<name>A0A8I0LBW3_9CORY</name>
<keyword evidence="8 11" id="KW-1133">Transmembrane helix</keyword>
<evidence type="ECO:0000313" key="14">
    <source>
        <dbReference type="EMBL" id="MBD8031337.1"/>
    </source>
</evidence>
<dbReference type="SMART" id="SM00304">
    <property type="entry name" value="HAMP"/>
    <property type="match status" value="1"/>
</dbReference>
<dbReference type="CDD" id="cd06225">
    <property type="entry name" value="HAMP"/>
    <property type="match status" value="1"/>
</dbReference>
<evidence type="ECO:0000256" key="3">
    <source>
        <dbReference type="ARBA" id="ARBA00012438"/>
    </source>
</evidence>
<dbReference type="InterPro" id="IPR005467">
    <property type="entry name" value="His_kinase_dom"/>
</dbReference>
<evidence type="ECO:0000259" key="13">
    <source>
        <dbReference type="PROSITE" id="PS50885"/>
    </source>
</evidence>
<evidence type="ECO:0000256" key="7">
    <source>
        <dbReference type="ARBA" id="ARBA00022777"/>
    </source>
</evidence>
<dbReference type="PANTHER" id="PTHR45436:SF5">
    <property type="entry name" value="SENSOR HISTIDINE KINASE TRCS"/>
    <property type="match status" value="1"/>
</dbReference>
<evidence type="ECO:0000256" key="1">
    <source>
        <dbReference type="ARBA" id="ARBA00000085"/>
    </source>
</evidence>
<gene>
    <name evidence="14" type="ORF">H9627_13615</name>
</gene>
<dbReference type="SMART" id="SM00388">
    <property type="entry name" value="HisKA"/>
    <property type="match status" value="1"/>
</dbReference>
<dbReference type="SMART" id="SM00387">
    <property type="entry name" value="HATPase_c"/>
    <property type="match status" value="1"/>
</dbReference>
<dbReference type="SUPFAM" id="SSF47384">
    <property type="entry name" value="Homodimeric domain of signal transducing histidine kinase"/>
    <property type="match status" value="1"/>
</dbReference>
<dbReference type="GO" id="GO:0000155">
    <property type="term" value="F:phosphorelay sensor kinase activity"/>
    <property type="evidence" value="ECO:0007669"/>
    <property type="project" value="InterPro"/>
</dbReference>
<dbReference type="PROSITE" id="PS50885">
    <property type="entry name" value="HAMP"/>
    <property type="match status" value="1"/>
</dbReference>
<dbReference type="SUPFAM" id="SSF55874">
    <property type="entry name" value="ATPase domain of HSP90 chaperone/DNA topoisomerase II/histidine kinase"/>
    <property type="match status" value="1"/>
</dbReference>
<dbReference type="FunFam" id="3.30.565.10:FF:000006">
    <property type="entry name" value="Sensor histidine kinase WalK"/>
    <property type="match status" value="1"/>
</dbReference>
<evidence type="ECO:0000256" key="2">
    <source>
        <dbReference type="ARBA" id="ARBA00004236"/>
    </source>
</evidence>
<dbReference type="RefSeq" id="WP_191734565.1">
    <property type="nucleotide sequence ID" value="NZ_JACSPR010000014.1"/>
</dbReference>
<organism evidence="14 15">
    <name type="scientific">Corynebacterium gallinarum</name>
    <dbReference type="NCBI Taxonomy" id="2762214"/>
    <lineage>
        <taxon>Bacteria</taxon>
        <taxon>Bacillati</taxon>
        <taxon>Actinomycetota</taxon>
        <taxon>Actinomycetes</taxon>
        <taxon>Mycobacteriales</taxon>
        <taxon>Corynebacteriaceae</taxon>
        <taxon>Corynebacterium</taxon>
    </lineage>
</organism>
<dbReference type="Pfam" id="PF00512">
    <property type="entry name" value="HisKA"/>
    <property type="match status" value="1"/>
</dbReference>
<keyword evidence="9" id="KW-0902">Two-component regulatory system</keyword>
<dbReference type="InterPro" id="IPR036890">
    <property type="entry name" value="HATPase_C_sf"/>
</dbReference>
<dbReference type="Pfam" id="PF02518">
    <property type="entry name" value="HATPase_c"/>
    <property type="match status" value="1"/>
</dbReference>
<dbReference type="EC" id="2.7.13.3" evidence="3"/>
<dbReference type="AlphaFoldDB" id="A0A8I0LBW3"/>
<keyword evidence="15" id="KW-1185">Reference proteome</keyword>
<evidence type="ECO:0000256" key="11">
    <source>
        <dbReference type="SAM" id="Phobius"/>
    </source>
</evidence>
<comment type="catalytic activity">
    <reaction evidence="1">
        <text>ATP + protein L-histidine = ADP + protein N-phospho-L-histidine.</text>
        <dbReference type="EC" id="2.7.13.3"/>
    </reaction>
</comment>
<accession>A0A8I0LBW3</accession>
<dbReference type="CDD" id="cd00082">
    <property type="entry name" value="HisKA"/>
    <property type="match status" value="1"/>
</dbReference>
<keyword evidence="10 11" id="KW-0472">Membrane</keyword>
<dbReference type="Gene3D" id="6.10.340.10">
    <property type="match status" value="1"/>
</dbReference>
<dbReference type="InterPro" id="IPR050428">
    <property type="entry name" value="TCS_sensor_his_kinase"/>
</dbReference>
<keyword evidence="4" id="KW-0597">Phosphoprotein</keyword>
<dbReference type="InterPro" id="IPR003660">
    <property type="entry name" value="HAMP_dom"/>
</dbReference>
<reference evidence="14 15" key="1">
    <citation type="submission" date="2020-08" db="EMBL/GenBank/DDBJ databases">
        <title>A Genomic Blueprint of the Chicken Gut Microbiome.</title>
        <authorList>
            <person name="Gilroy R."/>
            <person name="Ravi A."/>
            <person name="Getino M."/>
            <person name="Pursley I."/>
            <person name="Horton D.L."/>
            <person name="Alikhan N.-F."/>
            <person name="Baker D."/>
            <person name="Gharbi K."/>
            <person name="Hall N."/>
            <person name="Watson M."/>
            <person name="Adriaenssens E.M."/>
            <person name="Foster-Nyarko E."/>
            <person name="Jarju S."/>
            <person name="Secka A."/>
            <person name="Antonio M."/>
            <person name="Oren A."/>
            <person name="Chaudhuri R."/>
            <person name="La Ragione R.M."/>
            <person name="Hildebrand F."/>
            <person name="Pallen M.J."/>
        </authorList>
    </citation>
    <scope>NUCLEOTIDE SEQUENCE [LARGE SCALE GENOMIC DNA]</scope>
    <source>
        <strain evidence="14 15">Sa1YVA5</strain>
    </source>
</reference>
<dbReference type="InterPro" id="IPR003661">
    <property type="entry name" value="HisK_dim/P_dom"/>
</dbReference>
<evidence type="ECO:0000256" key="10">
    <source>
        <dbReference type="ARBA" id="ARBA00023136"/>
    </source>
</evidence>
<feature type="transmembrane region" description="Helical" evidence="11">
    <location>
        <begin position="12"/>
        <end position="34"/>
    </location>
</feature>
<dbReference type="GO" id="GO:0005886">
    <property type="term" value="C:plasma membrane"/>
    <property type="evidence" value="ECO:0007669"/>
    <property type="project" value="UniProtKB-SubCell"/>
</dbReference>
<feature type="domain" description="Histidine kinase" evidence="12">
    <location>
        <begin position="147"/>
        <end position="364"/>
    </location>
</feature>
<feature type="domain" description="HAMP" evidence="13">
    <location>
        <begin position="86"/>
        <end position="139"/>
    </location>
</feature>
<dbReference type="PANTHER" id="PTHR45436">
    <property type="entry name" value="SENSOR HISTIDINE KINASE YKOH"/>
    <property type="match status" value="1"/>
</dbReference>
<evidence type="ECO:0000256" key="5">
    <source>
        <dbReference type="ARBA" id="ARBA00022679"/>
    </source>
</evidence>
<proteinExistence type="predicted"/>
<keyword evidence="6 11" id="KW-0812">Transmembrane</keyword>
<keyword evidence="7 14" id="KW-0418">Kinase</keyword>
<dbReference type="PRINTS" id="PR00344">
    <property type="entry name" value="BCTRLSENSOR"/>
</dbReference>
<dbReference type="PROSITE" id="PS50109">
    <property type="entry name" value="HIS_KIN"/>
    <property type="match status" value="1"/>
</dbReference>
<dbReference type="EMBL" id="JACSPR010000014">
    <property type="protein sequence ID" value="MBD8031337.1"/>
    <property type="molecule type" value="Genomic_DNA"/>
</dbReference>
<evidence type="ECO:0000256" key="9">
    <source>
        <dbReference type="ARBA" id="ARBA00023012"/>
    </source>
</evidence>
<evidence type="ECO:0000256" key="4">
    <source>
        <dbReference type="ARBA" id="ARBA00022553"/>
    </source>
</evidence>
<dbReference type="SUPFAM" id="SSF158472">
    <property type="entry name" value="HAMP domain-like"/>
    <property type="match status" value="1"/>
</dbReference>
<feature type="transmembrane region" description="Helical" evidence="11">
    <location>
        <begin position="61"/>
        <end position="85"/>
    </location>
</feature>
<dbReference type="InterPro" id="IPR004358">
    <property type="entry name" value="Sig_transdc_His_kin-like_C"/>
</dbReference>
<dbReference type="InterPro" id="IPR003594">
    <property type="entry name" value="HATPase_dom"/>
</dbReference>
<evidence type="ECO:0000256" key="6">
    <source>
        <dbReference type="ARBA" id="ARBA00022692"/>
    </source>
</evidence>
<evidence type="ECO:0000256" key="8">
    <source>
        <dbReference type="ARBA" id="ARBA00022989"/>
    </source>
</evidence>
<dbReference type="CDD" id="cd00075">
    <property type="entry name" value="HATPase"/>
    <property type="match status" value="1"/>
</dbReference>
<sequence>MTHGANLTLRFLVAQAVVVVISLLSAVAVASLVGPPLFHDHLLMADRADELRHVEQAYQDAGLITLAVAVPIAFVSALLASFWLAHKIRAPLRGLTRAATAVAGGNYDVKVPTGNAGPEVTTLAVAFNTMADRLAHTEEVRRQLLSDLAHEMSTPVSVLSVYLDGLQDEIVDWNATTQQVMGEQLQRLTRLIEDLDDVSRAQEDRIELDRAEQPLGELIHASAIAAQEAYALKGVSLQVVPVTAPVFVFVDRQRFGQVMGNLLSNALRHTPAGGQVMISARRQGSETVLIDVTDNGEGLTSDQLGHIFERFYRGDAARNRDNGGSGIGLTISKALVETHGGTLTAASAGPGTGTTLTIRLPLSPPSGGSAHGHSVLPGA</sequence>
<dbReference type="Gene3D" id="3.30.565.10">
    <property type="entry name" value="Histidine kinase-like ATPase, C-terminal domain"/>
    <property type="match status" value="1"/>
</dbReference>
<keyword evidence="5" id="KW-0808">Transferase</keyword>
<evidence type="ECO:0000259" key="12">
    <source>
        <dbReference type="PROSITE" id="PS50109"/>
    </source>
</evidence>
<dbReference type="Proteomes" id="UP000650224">
    <property type="component" value="Unassembled WGS sequence"/>
</dbReference>
<dbReference type="InterPro" id="IPR036097">
    <property type="entry name" value="HisK_dim/P_sf"/>
</dbReference>
<comment type="caution">
    <text evidence="14">The sequence shown here is derived from an EMBL/GenBank/DDBJ whole genome shotgun (WGS) entry which is preliminary data.</text>
</comment>
<dbReference type="Gene3D" id="1.10.287.130">
    <property type="match status" value="1"/>
</dbReference>
<comment type="subcellular location">
    <subcellularLocation>
        <location evidence="2">Cell membrane</location>
    </subcellularLocation>
</comment>
<protein>
    <recommendedName>
        <fullName evidence="3">histidine kinase</fullName>
        <ecNumber evidence="3">2.7.13.3</ecNumber>
    </recommendedName>
</protein>
<evidence type="ECO:0000313" key="15">
    <source>
        <dbReference type="Proteomes" id="UP000650224"/>
    </source>
</evidence>